<name>A0A8X6PAL4_NEPPI</name>
<comment type="caution">
    <text evidence="1">The sequence shown here is derived from an EMBL/GenBank/DDBJ whole genome shotgun (WGS) entry which is preliminary data.</text>
</comment>
<organism evidence="1 2">
    <name type="scientific">Nephila pilipes</name>
    <name type="common">Giant wood spider</name>
    <name type="synonym">Nephila maculata</name>
    <dbReference type="NCBI Taxonomy" id="299642"/>
    <lineage>
        <taxon>Eukaryota</taxon>
        <taxon>Metazoa</taxon>
        <taxon>Ecdysozoa</taxon>
        <taxon>Arthropoda</taxon>
        <taxon>Chelicerata</taxon>
        <taxon>Arachnida</taxon>
        <taxon>Araneae</taxon>
        <taxon>Araneomorphae</taxon>
        <taxon>Entelegynae</taxon>
        <taxon>Araneoidea</taxon>
        <taxon>Nephilidae</taxon>
        <taxon>Nephila</taxon>
    </lineage>
</organism>
<protein>
    <submittedName>
        <fullName evidence="1">Uncharacterized protein</fullName>
    </submittedName>
</protein>
<proteinExistence type="predicted"/>
<accession>A0A8X6PAL4</accession>
<evidence type="ECO:0000313" key="1">
    <source>
        <dbReference type="EMBL" id="GFT60500.1"/>
    </source>
</evidence>
<dbReference type="Proteomes" id="UP000887013">
    <property type="component" value="Unassembled WGS sequence"/>
</dbReference>
<reference evidence="1" key="1">
    <citation type="submission" date="2020-08" db="EMBL/GenBank/DDBJ databases">
        <title>Multicomponent nature underlies the extraordinary mechanical properties of spider dragline silk.</title>
        <authorList>
            <person name="Kono N."/>
            <person name="Nakamura H."/>
            <person name="Mori M."/>
            <person name="Yoshida Y."/>
            <person name="Ohtoshi R."/>
            <person name="Malay A.D."/>
            <person name="Moran D.A.P."/>
            <person name="Tomita M."/>
            <person name="Numata K."/>
            <person name="Arakawa K."/>
        </authorList>
    </citation>
    <scope>NUCLEOTIDE SEQUENCE</scope>
</reference>
<dbReference type="AlphaFoldDB" id="A0A8X6PAL4"/>
<sequence>MRKLLLAGKTAYAIFTARIAEKLNYTLSPAAACTQQKAKKMTACEKHLAVSKGRFRAQQAVTQQREHASVRARTLPPFILLARLPRHCCRRTLPCPAGETKAMKTESIIY</sequence>
<gene>
    <name evidence="1" type="ORF">NPIL_657941</name>
</gene>
<keyword evidence="2" id="KW-1185">Reference proteome</keyword>
<dbReference type="EMBL" id="BMAW01067583">
    <property type="protein sequence ID" value="GFT60500.1"/>
    <property type="molecule type" value="Genomic_DNA"/>
</dbReference>
<evidence type="ECO:0000313" key="2">
    <source>
        <dbReference type="Proteomes" id="UP000887013"/>
    </source>
</evidence>